<dbReference type="GO" id="GO:0015562">
    <property type="term" value="F:efflux transmembrane transporter activity"/>
    <property type="evidence" value="ECO:0007669"/>
    <property type="project" value="TreeGrafter"/>
</dbReference>
<sequence>MQSSDDIAKMLGGRAKRRRWPWAVLVLAVLAGALGWYYTSRSAGAAQVRYTTEAVTKGDLVVVVTATGTVQPTTEVEVSSELSGTLASVEVDFNDVVKVGQVLARLDTTKLVAQVDNARAQLASATARVTQAEATAREAAEVLKTQQELSSRGVATRKDMVGFEASDQRAQAAVDIARADLTLAQANLDLVSADLGKAEIRSPINGVVLNRSAEDGQIVAANFEAPVLFKLAEDLERMELLVDIDEADIGKVNIRDTAAFTVEAYPGRSFPAVITQVRFAPETTNDVVTYKAVLSVANPDGVLRPGMTATAAITVDQVAAALLVPNAALRYAPPAQAGARQSAGGLAGLILPSRGRGEGASVGSGKSVWLLKAGQPSEVAVTLGASDGRYTVVSGAVAEGDQVILDQTAGSR</sequence>
<comment type="similarity">
    <text evidence="1">Belongs to the membrane fusion protein (MFP) (TC 8.A.1) family.</text>
</comment>
<dbReference type="InterPro" id="IPR058625">
    <property type="entry name" value="MdtA-like_BSH"/>
</dbReference>
<evidence type="ECO:0000256" key="2">
    <source>
        <dbReference type="SAM" id="Phobius"/>
    </source>
</evidence>
<dbReference type="NCBIfam" id="TIGR01730">
    <property type="entry name" value="RND_mfp"/>
    <property type="match status" value="1"/>
</dbReference>
<keyword evidence="2" id="KW-0472">Membrane</keyword>
<dbReference type="Pfam" id="PF25917">
    <property type="entry name" value="BSH_RND"/>
    <property type="match status" value="1"/>
</dbReference>
<evidence type="ECO:0000313" key="5">
    <source>
        <dbReference type="EMBL" id="GLS86587.1"/>
    </source>
</evidence>
<name>A0AA37TSB3_9RHOB</name>
<dbReference type="EMBL" id="BSPP01000005">
    <property type="protein sequence ID" value="GLS86587.1"/>
    <property type="molecule type" value="Genomic_DNA"/>
</dbReference>
<organism evidence="5 6">
    <name type="scientific">Cypionkella aquatica</name>
    <dbReference type="NCBI Taxonomy" id="1756042"/>
    <lineage>
        <taxon>Bacteria</taxon>
        <taxon>Pseudomonadati</taxon>
        <taxon>Pseudomonadota</taxon>
        <taxon>Alphaproteobacteria</taxon>
        <taxon>Rhodobacterales</taxon>
        <taxon>Paracoccaceae</taxon>
        <taxon>Cypionkella</taxon>
    </lineage>
</organism>
<comment type="caution">
    <text evidence="5">The sequence shown here is derived from an EMBL/GenBank/DDBJ whole genome shotgun (WGS) entry which is preliminary data.</text>
</comment>
<feature type="domain" description="Multidrug resistance protein MdtA-like barrel-sandwich hybrid" evidence="3">
    <location>
        <begin position="75"/>
        <end position="227"/>
    </location>
</feature>
<dbReference type="Gene3D" id="2.40.30.170">
    <property type="match status" value="1"/>
</dbReference>
<dbReference type="Proteomes" id="UP001157355">
    <property type="component" value="Unassembled WGS sequence"/>
</dbReference>
<evidence type="ECO:0000259" key="4">
    <source>
        <dbReference type="Pfam" id="PF25954"/>
    </source>
</evidence>
<dbReference type="Pfam" id="PF25954">
    <property type="entry name" value="Beta-barrel_RND_2"/>
    <property type="match status" value="1"/>
</dbReference>
<feature type="domain" description="CusB-like beta-barrel" evidence="4">
    <location>
        <begin position="242"/>
        <end position="314"/>
    </location>
</feature>
<dbReference type="RefSeq" id="WP_284324807.1">
    <property type="nucleotide sequence ID" value="NZ_BSPP01000005.1"/>
</dbReference>
<keyword evidence="6" id="KW-1185">Reference proteome</keyword>
<proteinExistence type="inferred from homology"/>
<feature type="transmembrane region" description="Helical" evidence="2">
    <location>
        <begin position="20"/>
        <end position="39"/>
    </location>
</feature>
<dbReference type="GO" id="GO:1990281">
    <property type="term" value="C:efflux pump complex"/>
    <property type="evidence" value="ECO:0007669"/>
    <property type="project" value="TreeGrafter"/>
</dbReference>
<reference evidence="5 6" key="1">
    <citation type="journal article" date="2014" name="Int. J. Syst. Evol. Microbiol.">
        <title>Complete genome sequence of Corynebacterium casei LMG S-19264T (=DSM 44701T), isolated from a smear-ripened cheese.</title>
        <authorList>
            <consortium name="US DOE Joint Genome Institute (JGI-PGF)"/>
            <person name="Walter F."/>
            <person name="Albersmeier A."/>
            <person name="Kalinowski J."/>
            <person name="Ruckert C."/>
        </authorList>
    </citation>
    <scope>NUCLEOTIDE SEQUENCE [LARGE SCALE GENOMIC DNA]</scope>
    <source>
        <strain evidence="5 6">NBRC 111766</strain>
    </source>
</reference>
<evidence type="ECO:0000313" key="6">
    <source>
        <dbReference type="Proteomes" id="UP001157355"/>
    </source>
</evidence>
<dbReference type="Gene3D" id="2.40.50.100">
    <property type="match status" value="1"/>
</dbReference>
<gene>
    <name evidence="5" type="ORF">GCM10010873_15610</name>
</gene>
<evidence type="ECO:0000259" key="3">
    <source>
        <dbReference type="Pfam" id="PF25917"/>
    </source>
</evidence>
<dbReference type="PANTHER" id="PTHR30469">
    <property type="entry name" value="MULTIDRUG RESISTANCE PROTEIN MDTA"/>
    <property type="match status" value="1"/>
</dbReference>
<keyword evidence="2" id="KW-0812">Transmembrane</keyword>
<dbReference type="InterPro" id="IPR006143">
    <property type="entry name" value="RND_pump_MFP"/>
</dbReference>
<keyword evidence="2" id="KW-1133">Transmembrane helix</keyword>
<dbReference type="AlphaFoldDB" id="A0AA37TSB3"/>
<dbReference type="SUPFAM" id="SSF111369">
    <property type="entry name" value="HlyD-like secretion proteins"/>
    <property type="match status" value="1"/>
</dbReference>
<dbReference type="InterPro" id="IPR058792">
    <property type="entry name" value="Beta-barrel_RND_2"/>
</dbReference>
<accession>A0AA37TSB3</accession>
<dbReference type="Gene3D" id="2.40.420.20">
    <property type="match status" value="1"/>
</dbReference>
<dbReference type="PANTHER" id="PTHR30469:SF33">
    <property type="entry name" value="SLR1207 PROTEIN"/>
    <property type="match status" value="1"/>
</dbReference>
<protein>
    <submittedName>
        <fullName evidence="5">Hemolysin secretion protein D</fullName>
    </submittedName>
</protein>
<evidence type="ECO:0000256" key="1">
    <source>
        <dbReference type="ARBA" id="ARBA00009477"/>
    </source>
</evidence>